<keyword evidence="1" id="KW-0812">Transmembrane</keyword>
<evidence type="ECO:0000256" key="1">
    <source>
        <dbReference type="SAM" id="Phobius"/>
    </source>
</evidence>
<comment type="caution">
    <text evidence="2">The sequence shown here is derived from an EMBL/GenBank/DDBJ whole genome shotgun (WGS) entry which is preliminary data.</text>
</comment>
<evidence type="ECO:0000313" key="2">
    <source>
        <dbReference type="EMBL" id="GGK68979.1"/>
    </source>
</evidence>
<protein>
    <recommendedName>
        <fullName evidence="4">DUF4386 family protein</fullName>
    </recommendedName>
</protein>
<keyword evidence="3" id="KW-1185">Reference proteome</keyword>
<organism evidence="2 3">
    <name type="scientific">Ornithinimicrobium pekingense</name>
    <dbReference type="NCBI Taxonomy" id="384677"/>
    <lineage>
        <taxon>Bacteria</taxon>
        <taxon>Bacillati</taxon>
        <taxon>Actinomycetota</taxon>
        <taxon>Actinomycetes</taxon>
        <taxon>Micrococcales</taxon>
        <taxon>Ornithinimicrobiaceae</taxon>
        <taxon>Ornithinimicrobium</taxon>
    </lineage>
</organism>
<keyword evidence="1" id="KW-1133">Transmembrane helix</keyword>
<feature type="transmembrane region" description="Helical" evidence="1">
    <location>
        <begin position="162"/>
        <end position="180"/>
    </location>
</feature>
<name>A0ABQ2F7A1_9MICO</name>
<dbReference type="Proteomes" id="UP000662111">
    <property type="component" value="Unassembled WGS sequence"/>
</dbReference>
<accession>A0ABQ2F7A1</accession>
<keyword evidence="1" id="KW-0472">Membrane</keyword>
<evidence type="ECO:0008006" key="4">
    <source>
        <dbReference type="Google" id="ProtNLM"/>
    </source>
</evidence>
<dbReference type="EMBL" id="BMLB01000003">
    <property type="protein sequence ID" value="GGK68979.1"/>
    <property type="molecule type" value="Genomic_DNA"/>
</dbReference>
<feature type="transmembrane region" description="Helical" evidence="1">
    <location>
        <begin position="130"/>
        <end position="150"/>
    </location>
</feature>
<dbReference type="RefSeq" id="WP_022921464.1">
    <property type="nucleotide sequence ID" value="NZ_BMLB01000003.1"/>
</dbReference>
<proteinExistence type="predicted"/>
<gene>
    <name evidence="2" type="ORF">GCM10011509_16740</name>
</gene>
<feature type="transmembrane region" description="Helical" evidence="1">
    <location>
        <begin position="186"/>
        <end position="204"/>
    </location>
</feature>
<reference evidence="3" key="1">
    <citation type="journal article" date="2019" name="Int. J. Syst. Evol. Microbiol.">
        <title>The Global Catalogue of Microorganisms (GCM) 10K type strain sequencing project: providing services to taxonomists for standard genome sequencing and annotation.</title>
        <authorList>
            <consortium name="The Broad Institute Genomics Platform"/>
            <consortium name="The Broad Institute Genome Sequencing Center for Infectious Disease"/>
            <person name="Wu L."/>
            <person name="Ma J."/>
        </authorList>
    </citation>
    <scope>NUCLEOTIDE SEQUENCE [LARGE SCALE GENOMIC DNA]</scope>
    <source>
        <strain evidence="3">CGMCC 1.5362</strain>
    </source>
</reference>
<sequence length="227" mass="22906">MSTASLTRTAVAAALVVGVALTVVSVATMPDFSGDQAERLQAVAASPRAPLSAWTWVLSQPLLGIGVVGVAHLARRSAPVLATLAAVAFGLGVLGHAVYGGINLAMLAMAEDLGALEAHVAVLDRLEGGLMLPFMAAGLLGTVLGVLLLAATTWRAGLGPRWVGPALVVWVVVEFVGSGLVEWAGVASGALLTVAFGTLAATVWRSSITHWQTAAETTAAAPDAVTV</sequence>
<evidence type="ECO:0000313" key="3">
    <source>
        <dbReference type="Proteomes" id="UP000662111"/>
    </source>
</evidence>
<feature type="transmembrane region" description="Helical" evidence="1">
    <location>
        <begin position="53"/>
        <end position="74"/>
    </location>
</feature>
<feature type="transmembrane region" description="Helical" evidence="1">
    <location>
        <begin position="81"/>
        <end position="110"/>
    </location>
</feature>